<accession>A0ABT1S2K2</accession>
<dbReference type="Proteomes" id="UP001524473">
    <property type="component" value="Unassembled WGS sequence"/>
</dbReference>
<dbReference type="InterPro" id="IPR000182">
    <property type="entry name" value="GNAT_dom"/>
</dbReference>
<evidence type="ECO:0000313" key="2">
    <source>
        <dbReference type="EMBL" id="MCQ4841176.1"/>
    </source>
</evidence>
<evidence type="ECO:0000259" key="1">
    <source>
        <dbReference type="PROSITE" id="PS51186"/>
    </source>
</evidence>
<dbReference type="PANTHER" id="PTHR43451">
    <property type="entry name" value="ACETYLTRANSFERASE (GNAT) FAMILY PROTEIN"/>
    <property type="match status" value="1"/>
</dbReference>
<comment type="caution">
    <text evidence="2">The sequence shown here is derived from an EMBL/GenBank/DDBJ whole genome shotgun (WGS) entry which is preliminary data.</text>
</comment>
<dbReference type="EC" id="2.3.1.-" evidence="2"/>
<evidence type="ECO:0000313" key="3">
    <source>
        <dbReference type="Proteomes" id="UP001524473"/>
    </source>
</evidence>
<organism evidence="2 3">
    <name type="scientific">Neglectibacter timonensis</name>
    <dbReference type="NCBI Taxonomy" id="1776382"/>
    <lineage>
        <taxon>Bacteria</taxon>
        <taxon>Bacillati</taxon>
        <taxon>Bacillota</taxon>
        <taxon>Clostridia</taxon>
        <taxon>Eubacteriales</taxon>
        <taxon>Oscillospiraceae</taxon>
        <taxon>Neglectibacter</taxon>
    </lineage>
</organism>
<keyword evidence="2" id="KW-0012">Acyltransferase</keyword>
<dbReference type="RefSeq" id="WP_242871052.1">
    <property type="nucleotide sequence ID" value="NZ_CABKVV010000009.1"/>
</dbReference>
<protein>
    <submittedName>
        <fullName evidence="2">GNAT family N-acetyltransferase</fullName>
        <ecNumber evidence="2">2.3.1.-</ecNumber>
    </submittedName>
</protein>
<name>A0ABT1S2K2_9FIRM</name>
<reference evidence="2 3" key="1">
    <citation type="submission" date="2022-06" db="EMBL/GenBank/DDBJ databases">
        <title>Isolation of gut microbiota from human fecal samples.</title>
        <authorList>
            <person name="Pamer E.G."/>
            <person name="Barat B."/>
            <person name="Waligurski E."/>
            <person name="Medina S."/>
            <person name="Paddock L."/>
            <person name="Mostad J."/>
        </authorList>
    </citation>
    <scope>NUCLEOTIDE SEQUENCE [LARGE SCALE GENOMIC DNA]</scope>
    <source>
        <strain evidence="2 3">DFI.9.73</strain>
    </source>
</reference>
<dbReference type="PANTHER" id="PTHR43451:SF1">
    <property type="entry name" value="ACETYLTRANSFERASE"/>
    <property type="match status" value="1"/>
</dbReference>
<dbReference type="PROSITE" id="PS51186">
    <property type="entry name" value="GNAT"/>
    <property type="match status" value="1"/>
</dbReference>
<feature type="domain" description="N-acetyltransferase" evidence="1">
    <location>
        <begin position="6"/>
        <end position="161"/>
    </location>
</feature>
<keyword evidence="3" id="KW-1185">Reference proteome</keyword>
<dbReference type="GO" id="GO:0016746">
    <property type="term" value="F:acyltransferase activity"/>
    <property type="evidence" value="ECO:0007669"/>
    <property type="project" value="UniProtKB-KW"/>
</dbReference>
<dbReference type="SUPFAM" id="SSF55729">
    <property type="entry name" value="Acyl-CoA N-acyltransferases (Nat)"/>
    <property type="match status" value="1"/>
</dbReference>
<gene>
    <name evidence="2" type="ORF">NE695_14770</name>
</gene>
<dbReference type="EMBL" id="JANFZH010000040">
    <property type="protein sequence ID" value="MCQ4841176.1"/>
    <property type="molecule type" value="Genomic_DNA"/>
</dbReference>
<keyword evidence="2" id="KW-0808">Transferase</keyword>
<dbReference type="CDD" id="cd04301">
    <property type="entry name" value="NAT_SF"/>
    <property type="match status" value="1"/>
</dbReference>
<dbReference type="GeneID" id="90531098"/>
<dbReference type="InterPro" id="IPR052564">
    <property type="entry name" value="N-acetyltrans/Recomb-assoc"/>
</dbReference>
<dbReference type="Gene3D" id="3.40.630.30">
    <property type="match status" value="1"/>
</dbReference>
<dbReference type="Pfam" id="PF13673">
    <property type="entry name" value="Acetyltransf_10"/>
    <property type="match status" value="1"/>
</dbReference>
<dbReference type="InterPro" id="IPR016181">
    <property type="entry name" value="Acyl_CoA_acyltransferase"/>
</dbReference>
<sequence length="162" mass="18313">MMMKEITLRAYRSEDLPELLRLFHETVREVCAGEYTREQRDAWAPPPEQLDTGAWDRSLRAHVALVAEAEGRIAGFADLAPPDYLDRLYVGKDFQRRGVASALAEALEKEAFGLGAEAIRVHASLTAKPFFEKRGYRVEREQTVRCRGVEMTNFAMKKIGPG</sequence>
<proteinExistence type="predicted"/>